<gene>
    <name evidence="12" type="ORF">KIF53_16820</name>
</gene>
<feature type="domain" description="FTP" evidence="11">
    <location>
        <begin position="45"/>
        <end position="92"/>
    </location>
</feature>
<dbReference type="InterPro" id="IPR027268">
    <property type="entry name" value="Peptidase_M4/M1_CTD_sf"/>
</dbReference>
<evidence type="ECO:0000256" key="5">
    <source>
        <dbReference type="ARBA" id="ARBA00022801"/>
    </source>
</evidence>
<name>A0ABS7FGW6_9NEIS</name>
<dbReference type="Gene3D" id="3.10.450.490">
    <property type="match status" value="1"/>
</dbReference>
<evidence type="ECO:0000256" key="8">
    <source>
        <dbReference type="RuleBase" id="RU366073"/>
    </source>
</evidence>
<evidence type="ECO:0000259" key="9">
    <source>
        <dbReference type="Pfam" id="PF01447"/>
    </source>
</evidence>
<dbReference type="Pfam" id="PF01447">
    <property type="entry name" value="Peptidase_M4"/>
    <property type="match status" value="1"/>
</dbReference>
<evidence type="ECO:0000313" key="12">
    <source>
        <dbReference type="EMBL" id="MBW8289297.1"/>
    </source>
</evidence>
<dbReference type="InterPro" id="IPR023612">
    <property type="entry name" value="Peptidase_M4"/>
</dbReference>
<dbReference type="RefSeq" id="WP_052258181.1">
    <property type="nucleotide sequence ID" value="NZ_CP142381.1"/>
</dbReference>
<protein>
    <recommendedName>
        <fullName evidence="8">Neutral metalloproteinase</fullName>
        <ecNumber evidence="8">3.4.24.-</ecNumber>
    </recommendedName>
</protein>
<evidence type="ECO:0000313" key="13">
    <source>
        <dbReference type="Proteomes" id="UP000711178"/>
    </source>
</evidence>
<keyword evidence="2 8" id="KW-0645">Protease</keyword>
<evidence type="ECO:0000256" key="2">
    <source>
        <dbReference type="ARBA" id="ARBA00022670"/>
    </source>
</evidence>
<dbReference type="Pfam" id="PF02868">
    <property type="entry name" value="Peptidase_M4_C"/>
    <property type="match status" value="1"/>
</dbReference>
<keyword evidence="6 8" id="KW-0862">Zinc</keyword>
<keyword evidence="8" id="KW-0964">Secreted</keyword>
<evidence type="ECO:0000256" key="1">
    <source>
        <dbReference type="ARBA" id="ARBA00009388"/>
    </source>
</evidence>
<organism evidence="12 13">
    <name type="scientific">Chromobacterium subtsugae</name>
    <dbReference type="NCBI Taxonomy" id="251747"/>
    <lineage>
        <taxon>Bacteria</taxon>
        <taxon>Pseudomonadati</taxon>
        <taxon>Pseudomonadota</taxon>
        <taxon>Betaproteobacteria</taxon>
        <taxon>Neisseriales</taxon>
        <taxon>Chromobacteriaceae</taxon>
        <taxon>Chromobacterium</taxon>
    </lineage>
</organism>
<keyword evidence="5 8" id="KW-0378">Hydrolase</keyword>
<dbReference type="Proteomes" id="UP000711178">
    <property type="component" value="Unassembled WGS sequence"/>
</dbReference>
<dbReference type="InterPro" id="IPR011096">
    <property type="entry name" value="FTP_domain"/>
</dbReference>
<evidence type="ECO:0000259" key="11">
    <source>
        <dbReference type="Pfam" id="PF07504"/>
    </source>
</evidence>
<proteinExistence type="inferred from homology"/>
<keyword evidence="4" id="KW-0732">Signal</keyword>
<comment type="similarity">
    <text evidence="1 8">Belongs to the peptidase M4 family.</text>
</comment>
<dbReference type="GeneID" id="89686666"/>
<keyword evidence="13" id="KW-1185">Reference proteome</keyword>
<evidence type="ECO:0000256" key="3">
    <source>
        <dbReference type="ARBA" id="ARBA00022723"/>
    </source>
</evidence>
<reference evidence="12 13" key="1">
    <citation type="submission" date="2021-05" db="EMBL/GenBank/DDBJ databases">
        <title>Draft Whole Genome Sequencing Of Biosensor Chromobacterium violaceum Strain CV026 Reveals A Regulatory RNA In Chromobacterium violaceum Phenotype Regulatory Network.</title>
        <authorList>
            <person name="Hong K.W."/>
            <person name="Chan K.G."/>
            <person name="Chang C.-Y."/>
        </authorList>
    </citation>
    <scope>NUCLEOTIDE SEQUENCE [LARGE SCALE GENOMIC DNA]</scope>
    <source>
        <strain evidence="12 13">ATCC 31532</strain>
    </source>
</reference>
<comment type="cofactor">
    <cofactor evidence="8">
        <name>Zn(2+)</name>
        <dbReference type="ChEBI" id="CHEBI:29105"/>
    </cofactor>
</comment>
<feature type="domain" description="Peptidase M4" evidence="9">
    <location>
        <begin position="194"/>
        <end position="329"/>
    </location>
</feature>
<dbReference type="Gene3D" id="3.10.450.40">
    <property type="match status" value="1"/>
</dbReference>
<dbReference type="Pfam" id="PF07504">
    <property type="entry name" value="FTP"/>
    <property type="match status" value="1"/>
</dbReference>
<evidence type="ECO:0000256" key="6">
    <source>
        <dbReference type="ARBA" id="ARBA00022833"/>
    </source>
</evidence>
<dbReference type="EMBL" id="JAHDTB010000016">
    <property type="protein sequence ID" value="MBW8289297.1"/>
    <property type="molecule type" value="Genomic_DNA"/>
</dbReference>
<evidence type="ECO:0000256" key="7">
    <source>
        <dbReference type="ARBA" id="ARBA00023049"/>
    </source>
</evidence>
<dbReference type="InterPro" id="IPR001570">
    <property type="entry name" value="Peptidase_M4_C_domain"/>
</dbReference>
<dbReference type="SUPFAM" id="SSF55486">
    <property type="entry name" value="Metalloproteases ('zincins'), catalytic domain"/>
    <property type="match status" value="1"/>
</dbReference>
<dbReference type="CDD" id="cd09597">
    <property type="entry name" value="M4_TLP"/>
    <property type="match status" value="1"/>
</dbReference>
<sequence length="480" mass="51301">MNIRQAILGGLIGGMAAGMGGAAWAAERFDLAAAGAAFPGIEQAGLKAQRSAQFPDGKVVTRYQQYYQGVPVWGEAVVEDKRPGQPAQYSGRYIAGIEADLASAQPTVKRDAALAQAKALAANGYPTRNDKAELWVRVNESGVAQLVYLVSFVVEGGRGPSRPNFFIDAHGGQVLQRWEGLAHAEAGGPGGNARTGKYVYGKDYGPLIVTSDCAMDSGEVATVNLAGGTRGDAPFKFACPTNDYKAVNGAYSPLNDAHFFGNAVVKMHKAWFGAAPLRQKLYVKAHYGNGSEAAFWDGQALNLGDGSSRFYPPTVLDVIAHEVHHGFTEQNSGLVYQGQSGAINEAFSDMAGEAAEYYLRGRNDWLVGAEIYKQGGALRYFADPARDGHSIGHARDYRDGMDVHYASGVYNKAFYLLATRPGWNTRKAFEVFADANRLYWTANATFNSAACGVSRAAETRGYGRLDVAQAFAEVGVVCAA</sequence>
<evidence type="ECO:0000259" key="10">
    <source>
        <dbReference type="Pfam" id="PF02868"/>
    </source>
</evidence>
<dbReference type="PRINTS" id="PR00730">
    <property type="entry name" value="THERMOLYSIN"/>
</dbReference>
<feature type="domain" description="Peptidase M4 C-terminal" evidence="10">
    <location>
        <begin position="332"/>
        <end position="476"/>
    </location>
</feature>
<comment type="caution">
    <text evidence="12">The sequence shown here is derived from an EMBL/GenBank/DDBJ whole genome shotgun (WGS) entry which is preliminary data.</text>
</comment>
<dbReference type="Gene3D" id="3.10.170.10">
    <property type="match status" value="1"/>
</dbReference>
<dbReference type="InterPro" id="IPR013856">
    <property type="entry name" value="Peptidase_M4_domain"/>
</dbReference>
<comment type="function">
    <text evidence="8">Extracellular zinc metalloprotease.</text>
</comment>
<accession>A0ABS7FGW6</accession>
<comment type="subcellular location">
    <subcellularLocation>
        <location evidence="8">Secreted</location>
    </subcellularLocation>
</comment>
<dbReference type="InterPro" id="IPR050728">
    <property type="entry name" value="Zinc_Metalloprotease_M4"/>
</dbReference>
<dbReference type="PANTHER" id="PTHR33794">
    <property type="entry name" value="BACILLOLYSIN"/>
    <property type="match status" value="1"/>
</dbReference>
<dbReference type="EC" id="3.4.24.-" evidence="8"/>
<keyword evidence="3" id="KW-0479">Metal-binding</keyword>
<dbReference type="Gene3D" id="1.10.390.10">
    <property type="entry name" value="Neutral Protease Domain 2"/>
    <property type="match status" value="1"/>
</dbReference>
<keyword evidence="7 8" id="KW-0482">Metalloprotease</keyword>
<dbReference type="PANTHER" id="PTHR33794:SF1">
    <property type="entry name" value="BACILLOLYSIN"/>
    <property type="match status" value="1"/>
</dbReference>
<evidence type="ECO:0000256" key="4">
    <source>
        <dbReference type="ARBA" id="ARBA00022729"/>
    </source>
</evidence>